<evidence type="ECO:0000313" key="1">
    <source>
        <dbReference type="EMBL" id="GIY92752.1"/>
    </source>
</evidence>
<keyword evidence="2" id="KW-1185">Reference proteome</keyword>
<comment type="caution">
    <text evidence="1">The sequence shown here is derived from an EMBL/GenBank/DDBJ whole genome shotgun (WGS) entry which is preliminary data.</text>
</comment>
<gene>
    <name evidence="1" type="ORF">CEXT_541341</name>
</gene>
<evidence type="ECO:0000313" key="2">
    <source>
        <dbReference type="Proteomes" id="UP001054945"/>
    </source>
</evidence>
<dbReference type="EMBL" id="BPLR01017581">
    <property type="protein sequence ID" value="GIY92752.1"/>
    <property type="molecule type" value="Genomic_DNA"/>
</dbReference>
<dbReference type="Proteomes" id="UP001054945">
    <property type="component" value="Unassembled WGS sequence"/>
</dbReference>
<protein>
    <submittedName>
        <fullName evidence="1">Uncharacterized protein</fullName>
    </submittedName>
</protein>
<name>A0AAV4XC50_CAEEX</name>
<sequence>MFLSVLGGRIERFAGHVGPSGHVLGTSLLDIQLPSPFCHPFCRRSITQLLIFFPLISLLENLVIDSRRNPFLDILLRSTFRLCLGRNIIVTYSMLSESPINSFNERSLAFLNSSKINDDIKFQLKL</sequence>
<proteinExistence type="predicted"/>
<dbReference type="AlphaFoldDB" id="A0AAV4XC50"/>
<reference evidence="1 2" key="1">
    <citation type="submission" date="2021-06" db="EMBL/GenBank/DDBJ databases">
        <title>Caerostris extrusa draft genome.</title>
        <authorList>
            <person name="Kono N."/>
            <person name="Arakawa K."/>
        </authorList>
    </citation>
    <scope>NUCLEOTIDE SEQUENCE [LARGE SCALE GENOMIC DNA]</scope>
</reference>
<organism evidence="1 2">
    <name type="scientific">Caerostris extrusa</name>
    <name type="common">Bark spider</name>
    <name type="synonym">Caerostris bankana</name>
    <dbReference type="NCBI Taxonomy" id="172846"/>
    <lineage>
        <taxon>Eukaryota</taxon>
        <taxon>Metazoa</taxon>
        <taxon>Ecdysozoa</taxon>
        <taxon>Arthropoda</taxon>
        <taxon>Chelicerata</taxon>
        <taxon>Arachnida</taxon>
        <taxon>Araneae</taxon>
        <taxon>Araneomorphae</taxon>
        <taxon>Entelegynae</taxon>
        <taxon>Araneoidea</taxon>
        <taxon>Araneidae</taxon>
        <taxon>Caerostris</taxon>
    </lineage>
</organism>
<accession>A0AAV4XC50</accession>